<dbReference type="Pfam" id="PF03102">
    <property type="entry name" value="NeuB"/>
    <property type="match status" value="1"/>
</dbReference>
<dbReference type="PANTHER" id="PTHR42966:SF2">
    <property type="entry name" value="PSEUDAMINIC ACID SYNTHASE"/>
    <property type="match status" value="1"/>
</dbReference>
<dbReference type="CDD" id="cd11615">
    <property type="entry name" value="SAF_NeuB_like"/>
    <property type="match status" value="1"/>
</dbReference>
<protein>
    <submittedName>
        <fullName evidence="2">Pseudaminic acid synthase</fullName>
        <ecNumber evidence="2">2.5.1.97</ecNumber>
    </submittedName>
</protein>
<sequence>MPSNRCFIIAELSANHNGSKKVAIETIKAAKRAGADAIKFQTYTADTITLDSKKDDFKLKQGTIWDGMYLHDLYKQAYTPWEWFKDLYRIAREEGLEVFSSPFDKTAVDLLESLDNPIYKIASFEITDIPLIEYCAKTMKPIIISTGIATDEDIQLAVDTCRNVGNNDITLLKCTSSYPAPIEEANLVMIKDLKEKFGVKPGLSDHTMGIVTPVVAVTLGAKVIEKHFILNKEIGGPDASFSLDETEFTQMVNAVRAAEKASGEISYQLTDKMKSGREFSRSLYITADVKKGDILTEENIRSVRPGFGMHPKYYNDALGKKFNNDFEKGTALSKECFE</sequence>
<dbReference type="PANTHER" id="PTHR42966">
    <property type="entry name" value="N-ACETYLNEURAMINATE SYNTHASE"/>
    <property type="match status" value="1"/>
</dbReference>
<dbReference type="PROSITE" id="PS50844">
    <property type="entry name" value="AFP_LIKE"/>
    <property type="match status" value="1"/>
</dbReference>
<organism evidence="2 3">
    <name type="scientific">Tenacibaculum pelagium</name>
    <dbReference type="NCBI Taxonomy" id="2759527"/>
    <lineage>
        <taxon>Bacteria</taxon>
        <taxon>Pseudomonadati</taxon>
        <taxon>Bacteroidota</taxon>
        <taxon>Flavobacteriia</taxon>
        <taxon>Flavobacteriales</taxon>
        <taxon>Flavobacteriaceae</taxon>
        <taxon>Tenacibaculum</taxon>
    </lineage>
</organism>
<dbReference type="SMART" id="SM00858">
    <property type="entry name" value="SAF"/>
    <property type="match status" value="1"/>
</dbReference>
<keyword evidence="2" id="KW-0808">Transferase</keyword>
<dbReference type="EC" id="2.5.1.97" evidence="2"/>
<accession>A0A839ALA7</accession>
<name>A0A839ALA7_9FLAO</name>
<comment type="caution">
    <text evidence="2">The sequence shown here is derived from an EMBL/GenBank/DDBJ whole genome shotgun (WGS) entry which is preliminary data.</text>
</comment>
<dbReference type="InterPro" id="IPR051690">
    <property type="entry name" value="PseI-like"/>
</dbReference>
<dbReference type="EMBL" id="JACGLS010000001">
    <property type="protein sequence ID" value="MBA6155160.1"/>
    <property type="molecule type" value="Genomic_DNA"/>
</dbReference>
<dbReference type="InterPro" id="IPR013974">
    <property type="entry name" value="SAF"/>
</dbReference>
<evidence type="ECO:0000313" key="2">
    <source>
        <dbReference type="EMBL" id="MBA6155160.1"/>
    </source>
</evidence>
<dbReference type="Gene3D" id="3.20.20.70">
    <property type="entry name" value="Aldolase class I"/>
    <property type="match status" value="1"/>
</dbReference>
<dbReference type="GO" id="GO:0016051">
    <property type="term" value="P:carbohydrate biosynthetic process"/>
    <property type="evidence" value="ECO:0007669"/>
    <property type="project" value="InterPro"/>
</dbReference>
<feature type="domain" description="AFP-like" evidence="1">
    <location>
        <begin position="282"/>
        <end position="338"/>
    </location>
</feature>
<dbReference type="GO" id="GO:0047444">
    <property type="term" value="F:N-acylneuraminate-9-phosphate synthase activity"/>
    <property type="evidence" value="ECO:0007669"/>
    <property type="project" value="TreeGrafter"/>
</dbReference>
<proteinExistence type="predicted"/>
<evidence type="ECO:0000313" key="3">
    <source>
        <dbReference type="Proteomes" id="UP000563906"/>
    </source>
</evidence>
<dbReference type="SUPFAM" id="SSF51569">
    <property type="entry name" value="Aldolase"/>
    <property type="match status" value="1"/>
</dbReference>
<reference evidence="2 3" key="1">
    <citation type="submission" date="2020-07" db="EMBL/GenBank/DDBJ databases">
        <title>Bacterium isolated from marine sediment.</title>
        <authorList>
            <person name="Shang D."/>
            <person name="Du Z.-J."/>
        </authorList>
    </citation>
    <scope>NUCLEOTIDE SEQUENCE [LARGE SCALE GENOMIC DNA]</scope>
    <source>
        <strain evidence="2 3">S7007</strain>
    </source>
</reference>
<dbReference type="InterPro" id="IPR013132">
    <property type="entry name" value="PseI/NeuA/B-like_N"/>
</dbReference>
<dbReference type="Pfam" id="PF08666">
    <property type="entry name" value="SAF"/>
    <property type="match status" value="1"/>
</dbReference>
<dbReference type="AlphaFoldDB" id="A0A839ALA7"/>
<dbReference type="Proteomes" id="UP000563906">
    <property type="component" value="Unassembled WGS sequence"/>
</dbReference>
<dbReference type="SUPFAM" id="SSF51269">
    <property type="entry name" value="AFP III-like domain"/>
    <property type="match status" value="1"/>
</dbReference>
<dbReference type="InterPro" id="IPR057736">
    <property type="entry name" value="SAF_PseI/NeuA/NeuB"/>
</dbReference>
<dbReference type="NCBIfam" id="TIGR03586">
    <property type="entry name" value="PseI"/>
    <property type="match status" value="1"/>
</dbReference>
<dbReference type="InterPro" id="IPR006190">
    <property type="entry name" value="SAF_AFP_Neu5Ac"/>
</dbReference>
<dbReference type="InterPro" id="IPR020030">
    <property type="entry name" value="Pseudaminic_synth_PseI"/>
</dbReference>
<gene>
    <name evidence="2" type="primary">pseI</name>
    <name evidence="2" type="ORF">H3Z83_01295</name>
</gene>
<evidence type="ECO:0000259" key="1">
    <source>
        <dbReference type="PROSITE" id="PS50844"/>
    </source>
</evidence>
<dbReference type="InterPro" id="IPR013785">
    <property type="entry name" value="Aldolase_TIM"/>
</dbReference>
<keyword evidence="3" id="KW-1185">Reference proteome</keyword>
<dbReference type="Gene3D" id="3.90.1210.10">
    <property type="entry name" value="Antifreeze-like/N-acetylneuraminic acid synthase C-terminal domain"/>
    <property type="match status" value="1"/>
</dbReference>
<dbReference type="InterPro" id="IPR036732">
    <property type="entry name" value="AFP_Neu5c_C_sf"/>
</dbReference>